<comment type="caution">
    <text evidence="1">The sequence shown here is derived from an EMBL/GenBank/DDBJ whole genome shotgun (WGS) entry which is preliminary data.</text>
</comment>
<evidence type="ECO:0000313" key="1">
    <source>
        <dbReference type="EMBL" id="EQD35882.1"/>
    </source>
</evidence>
<name>T0YVA4_9ZZZZ</name>
<sequence>MYLALEALLSDMIPLQKGEREVDWLRRALGEVDARGISLVQFAATKSSDPVQDVFQDIYAGTRTGVFHSKHGRPVLLPHGSSDRHGVIESLQRLSRLYLALVATHLGARSPSGALTYYGFDQMTGTVKDIALSDGVGTERMGRKVLKLPAHLDPQMTKPGLKFWFGEVPLA</sequence>
<protein>
    <submittedName>
        <fullName evidence="1">Uncharacterized protein</fullName>
    </submittedName>
</protein>
<dbReference type="EMBL" id="AUZX01013318">
    <property type="protein sequence ID" value="EQD35882.1"/>
    <property type="molecule type" value="Genomic_DNA"/>
</dbReference>
<reference evidence="1" key="2">
    <citation type="journal article" date="2014" name="ISME J.">
        <title>Microbial stratification in low pH oxic and suboxic macroscopic growths along an acid mine drainage.</title>
        <authorList>
            <person name="Mendez-Garcia C."/>
            <person name="Mesa V."/>
            <person name="Sprenger R.R."/>
            <person name="Richter M."/>
            <person name="Diez M.S."/>
            <person name="Solano J."/>
            <person name="Bargiela R."/>
            <person name="Golyshina O.V."/>
            <person name="Manteca A."/>
            <person name="Ramos J.L."/>
            <person name="Gallego J.R."/>
            <person name="Llorente I."/>
            <person name="Martins Dos Santos V.A."/>
            <person name="Jensen O.N."/>
            <person name="Pelaez A.I."/>
            <person name="Sanchez J."/>
            <person name="Ferrer M."/>
        </authorList>
    </citation>
    <scope>NUCLEOTIDE SEQUENCE</scope>
</reference>
<gene>
    <name evidence="1" type="ORF">B1A_18074</name>
</gene>
<feature type="non-terminal residue" evidence="1">
    <location>
        <position position="171"/>
    </location>
</feature>
<reference evidence="1" key="1">
    <citation type="submission" date="2013-08" db="EMBL/GenBank/DDBJ databases">
        <authorList>
            <person name="Mendez C."/>
            <person name="Richter M."/>
            <person name="Ferrer M."/>
            <person name="Sanchez J."/>
        </authorList>
    </citation>
    <scope>NUCLEOTIDE SEQUENCE</scope>
</reference>
<accession>T0YVA4</accession>
<organism evidence="1">
    <name type="scientific">mine drainage metagenome</name>
    <dbReference type="NCBI Taxonomy" id="410659"/>
    <lineage>
        <taxon>unclassified sequences</taxon>
        <taxon>metagenomes</taxon>
        <taxon>ecological metagenomes</taxon>
    </lineage>
</organism>
<proteinExistence type="predicted"/>
<dbReference type="AlphaFoldDB" id="T0YVA4"/>